<dbReference type="PROSITE" id="PS00518">
    <property type="entry name" value="ZF_RING_1"/>
    <property type="match status" value="1"/>
</dbReference>
<evidence type="ECO:0000256" key="4">
    <source>
        <dbReference type="PROSITE-ProRule" id="PRU00024"/>
    </source>
</evidence>
<dbReference type="AlphaFoldDB" id="A0A9Q0YSD4"/>
<dbReference type="GO" id="GO:0008270">
    <property type="term" value="F:zinc ion binding"/>
    <property type="evidence" value="ECO:0007669"/>
    <property type="project" value="UniProtKB-KW"/>
</dbReference>
<dbReference type="InterPro" id="IPR018957">
    <property type="entry name" value="Znf_C3HC4_RING-type"/>
</dbReference>
<evidence type="ECO:0000256" key="2">
    <source>
        <dbReference type="ARBA" id="ARBA00022771"/>
    </source>
</evidence>
<dbReference type="InterPro" id="IPR011044">
    <property type="entry name" value="Quino_amine_DH_bsu"/>
</dbReference>
<dbReference type="OrthoDB" id="252722at2759"/>
<organism evidence="8 9">
    <name type="scientific">Holothuria leucospilota</name>
    <name type="common">Black long sea cucumber</name>
    <name type="synonym">Mertensiothuria leucospilota</name>
    <dbReference type="NCBI Taxonomy" id="206669"/>
    <lineage>
        <taxon>Eukaryota</taxon>
        <taxon>Metazoa</taxon>
        <taxon>Echinodermata</taxon>
        <taxon>Eleutherozoa</taxon>
        <taxon>Echinozoa</taxon>
        <taxon>Holothuroidea</taxon>
        <taxon>Aspidochirotacea</taxon>
        <taxon>Aspidochirotida</taxon>
        <taxon>Holothuriidae</taxon>
        <taxon>Holothuria</taxon>
    </lineage>
</organism>
<accession>A0A9Q0YSD4</accession>
<proteinExistence type="predicted"/>
<name>A0A9Q0YSD4_HOLLE</name>
<dbReference type="EMBL" id="JAIZAY010000018">
    <property type="protein sequence ID" value="KAJ8024676.1"/>
    <property type="molecule type" value="Genomic_DNA"/>
</dbReference>
<feature type="domain" description="B box-type" evidence="7">
    <location>
        <begin position="96"/>
        <end position="141"/>
    </location>
</feature>
<gene>
    <name evidence="8" type="ORF">HOLleu_34645</name>
</gene>
<keyword evidence="5" id="KW-0175">Coiled coil</keyword>
<feature type="coiled-coil region" evidence="5">
    <location>
        <begin position="215"/>
        <end position="384"/>
    </location>
</feature>
<evidence type="ECO:0000256" key="3">
    <source>
        <dbReference type="ARBA" id="ARBA00022833"/>
    </source>
</evidence>
<dbReference type="Pfam" id="PF00097">
    <property type="entry name" value="zf-C3HC4"/>
    <property type="match status" value="1"/>
</dbReference>
<reference evidence="8" key="1">
    <citation type="submission" date="2021-10" db="EMBL/GenBank/DDBJ databases">
        <title>Tropical sea cucumber genome reveals ecological adaptation and Cuvierian tubules defense mechanism.</title>
        <authorList>
            <person name="Chen T."/>
        </authorList>
    </citation>
    <scope>NUCLEOTIDE SEQUENCE</scope>
    <source>
        <strain evidence="8">Nanhai2018</strain>
        <tissue evidence="8">Muscle</tissue>
    </source>
</reference>
<evidence type="ECO:0000256" key="1">
    <source>
        <dbReference type="ARBA" id="ARBA00022723"/>
    </source>
</evidence>
<dbReference type="SMART" id="SM00184">
    <property type="entry name" value="RING"/>
    <property type="match status" value="1"/>
</dbReference>
<keyword evidence="2 4" id="KW-0863">Zinc-finger</keyword>
<keyword evidence="9" id="KW-1185">Reference proteome</keyword>
<dbReference type="Proteomes" id="UP001152320">
    <property type="component" value="Chromosome 18"/>
</dbReference>
<keyword evidence="3" id="KW-0862">Zinc</keyword>
<dbReference type="PROSITE" id="PS50089">
    <property type="entry name" value="ZF_RING_2"/>
    <property type="match status" value="1"/>
</dbReference>
<dbReference type="SUPFAM" id="SSF57845">
    <property type="entry name" value="B-box zinc-binding domain"/>
    <property type="match status" value="1"/>
</dbReference>
<dbReference type="InterPro" id="IPR047153">
    <property type="entry name" value="TRIM45/56/19-like"/>
</dbReference>
<dbReference type="PANTHER" id="PTHR25462">
    <property type="entry name" value="BONUS, ISOFORM C-RELATED"/>
    <property type="match status" value="1"/>
</dbReference>
<dbReference type="SUPFAM" id="SSF50969">
    <property type="entry name" value="YVTN repeat-like/Quinoprotein amine dehydrogenase"/>
    <property type="match status" value="1"/>
</dbReference>
<feature type="domain" description="RING-type" evidence="6">
    <location>
        <begin position="17"/>
        <end position="60"/>
    </location>
</feature>
<dbReference type="PROSITE" id="PS50119">
    <property type="entry name" value="ZF_BBOX"/>
    <property type="match status" value="1"/>
</dbReference>
<dbReference type="InterPro" id="IPR013083">
    <property type="entry name" value="Znf_RING/FYVE/PHD"/>
</dbReference>
<evidence type="ECO:0000313" key="9">
    <source>
        <dbReference type="Proteomes" id="UP001152320"/>
    </source>
</evidence>
<dbReference type="Gene3D" id="3.30.160.60">
    <property type="entry name" value="Classic Zinc Finger"/>
    <property type="match status" value="1"/>
</dbReference>
<dbReference type="InterPro" id="IPR001841">
    <property type="entry name" value="Znf_RING"/>
</dbReference>
<dbReference type="InterPro" id="IPR000315">
    <property type="entry name" value="Znf_B-box"/>
</dbReference>
<dbReference type="PANTHER" id="PTHR25462:SF296">
    <property type="entry name" value="MEIOTIC P26, ISOFORM F"/>
    <property type="match status" value="1"/>
</dbReference>
<evidence type="ECO:0000259" key="7">
    <source>
        <dbReference type="PROSITE" id="PS50119"/>
    </source>
</evidence>
<protein>
    <submittedName>
        <fullName evidence="8">E3 ubiquitin-protein ligase TRIM56</fullName>
    </submittedName>
</protein>
<dbReference type="Gene3D" id="3.30.40.10">
    <property type="entry name" value="Zinc/RING finger domain, C3HC4 (zinc finger)"/>
    <property type="match status" value="1"/>
</dbReference>
<dbReference type="SUPFAM" id="SSF57850">
    <property type="entry name" value="RING/U-box"/>
    <property type="match status" value="1"/>
</dbReference>
<evidence type="ECO:0000259" key="6">
    <source>
        <dbReference type="PROSITE" id="PS50089"/>
    </source>
</evidence>
<evidence type="ECO:0000256" key="5">
    <source>
        <dbReference type="SAM" id="Coils"/>
    </source>
</evidence>
<dbReference type="InterPro" id="IPR017907">
    <property type="entry name" value="Znf_RING_CS"/>
</dbReference>
<sequence>MASDQLVYHIYEEFCQCAVCLKPFSEPKLLPCLHRFCKECLSPLFVNLTAGDIFYCPLCRAELSVTEGGIEDIKSDFLVRELTKVIQLQKTLQSENQKRQCVGCEKEEKSAGFCSKCGGFLCENCFTVHQTFKASMLKDHQPVIDLKDVILGKVKIGMEKLWQLTTHPRCQNHPENILRLACVTCECQQICIACTYEDHVEHKAESIKNMAGKYRDDLQTKIDELRLMVTDWENNFAKLKTIREKLSSAELIEVTASVRRITEEKLQKLEAERESDLLCSETKVSELKERGVLEKTRLENERNEKIKEIERQYDELLKKHNIDTNNNIAKVREDNNIRVDKIEKKITQLKAHCDEMINAVSKQRQQQNMDLERLMSDLSNTQKRFENFITTGSSVLALANDWSAVENIPSLSFAFDGIKDDIEELKLRLSEFEHESKLPIPIVTQSNKLEEVGFIERHKYLDSETDVSDIPLDNVDNIVFLKSSDYIVMSGNSIDEYSAAVIKTTVTGDKQEYLKRFKTCSEANPYCLICNIDEDIIAIACDKYLGIMNVKESTYNRVKVMGKGRLRCVCSDMALRQLLTHQADEDIVKVYDLNLKLVKTRKLPFSPPSVGMLVHNGMLIVENENNMYVLSEGDEVLRVISPPGLPKEEGEEWRCWYYCCSGDGKLYALWRKSDDAETAEISAGYIIVYTPTYYPLEMISSEANCFALMEKDGSRKVIALSQDTLNIYKAGQF</sequence>
<keyword evidence="1" id="KW-0479">Metal-binding</keyword>
<comment type="caution">
    <text evidence="8">The sequence shown here is derived from an EMBL/GenBank/DDBJ whole genome shotgun (WGS) entry which is preliminary data.</text>
</comment>
<evidence type="ECO:0000313" key="8">
    <source>
        <dbReference type="EMBL" id="KAJ8024676.1"/>
    </source>
</evidence>